<dbReference type="OrthoDB" id="1600564at2759"/>
<dbReference type="Gene3D" id="3.40.50.1110">
    <property type="entry name" value="SGNH hydrolase"/>
    <property type="match status" value="1"/>
</dbReference>
<evidence type="ECO:0000256" key="1">
    <source>
        <dbReference type="ARBA" id="ARBA00008668"/>
    </source>
</evidence>
<evidence type="ECO:0000313" key="2">
    <source>
        <dbReference type="EMBL" id="KAJ4966013.1"/>
    </source>
</evidence>
<dbReference type="Proteomes" id="UP001141806">
    <property type="component" value="Unassembled WGS sequence"/>
</dbReference>
<comment type="similarity">
    <text evidence="1">Belongs to the 'GDSL' lipolytic enzyme family.</text>
</comment>
<keyword evidence="3" id="KW-1185">Reference proteome</keyword>
<dbReference type="AlphaFoldDB" id="A0A9Q0QNG9"/>
<dbReference type="EMBL" id="JAMYWD010000007">
    <property type="protein sequence ID" value="KAJ4966013.1"/>
    <property type="molecule type" value="Genomic_DNA"/>
</dbReference>
<protein>
    <submittedName>
        <fullName evidence="2">Uncharacterized protein</fullName>
    </submittedName>
</protein>
<evidence type="ECO:0000313" key="3">
    <source>
        <dbReference type="Proteomes" id="UP001141806"/>
    </source>
</evidence>
<proteinExistence type="inferred from homology"/>
<dbReference type="PANTHER" id="PTHR22835">
    <property type="entry name" value="ZINC FINGER FYVE DOMAIN CONTAINING PROTEIN"/>
    <property type="match status" value="1"/>
</dbReference>
<dbReference type="PANTHER" id="PTHR22835:SF517">
    <property type="entry name" value="GDSL-LIKE LIPASE_ACYLHYDROLASE FAMILY PROTEIN, EXPRESSED"/>
    <property type="match status" value="1"/>
</dbReference>
<name>A0A9Q0QNG9_9MAGN</name>
<gene>
    <name evidence="2" type="ORF">NE237_017862</name>
</gene>
<sequence length="153" mass="16675">MSDTGNLIIDDVHSPFSRPPYGMTFFRKPTGRCSDGLIKIDYFGLALGLPFLNPYLKRGADFNAGVNFAVAGATALDTSFLIKEKVPLTDTNISLSVQLEWFRSHLQTICFTQTGGLETVSGTFSFTRKKVSSAEVPTTAKFAPAVKSAPLFR</sequence>
<reference evidence="2" key="1">
    <citation type="journal article" date="2023" name="Plant J.">
        <title>The genome of the king protea, Protea cynaroides.</title>
        <authorList>
            <person name="Chang J."/>
            <person name="Duong T.A."/>
            <person name="Schoeman C."/>
            <person name="Ma X."/>
            <person name="Roodt D."/>
            <person name="Barker N."/>
            <person name="Li Z."/>
            <person name="Van de Peer Y."/>
            <person name="Mizrachi E."/>
        </authorList>
    </citation>
    <scope>NUCLEOTIDE SEQUENCE</scope>
    <source>
        <tissue evidence="2">Young leaves</tissue>
    </source>
</reference>
<organism evidence="2 3">
    <name type="scientific">Protea cynaroides</name>
    <dbReference type="NCBI Taxonomy" id="273540"/>
    <lineage>
        <taxon>Eukaryota</taxon>
        <taxon>Viridiplantae</taxon>
        <taxon>Streptophyta</taxon>
        <taxon>Embryophyta</taxon>
        <taxon>Tracheophyta</taxon>
        <taxon>Spermatophyta</taxon>
        <taxon>Magnoliopsida</taxon>
        <taxon>Proteales</taxon>
        <taxon>Proteaceae</taxon>
        <taxon>Protea</taxon>
    </lineage>
</organism>
<dbReference type="InterPro" id="IPR036514">
    <property type="entry name" value="SGNH_hydro_sf"/>
</dbReference>
<comment type="caution">
    <text evidence="2">The sequence shown here is derived from an EMBL/GenBank/DDBJ whole genome shotgun (WGS) entry which is preliminary data.</text>
</comment>
<accession>A0A9Q0QNG9</accession>